<keyword evidence="2" id="KW-1185">Reference proteome</keyword>
<protein>
    <submittedName>
        <fullName evidence="1">MarR family transcriptional regulator</fullName>
    </submittedName>
</protein>
<comment type="caution">
    <text evidence="1">The sequence shown here is derived from an EMBL/GenBank/DDBJ whole genome shotgun (WGS) entry which is preliminary data.</text>
</comment>
<gene>
    <name evidence="1" type="ORF">WKI47_25425</name>
</gene>
<dbReference type="EMBL" id="JBBKAR010000064">
    <property type="protein sequence ID" value="MEJ8307264.1"/>
    <property type="molecule type" value="Genomic_DNA"/>
</dbReference>
<name>A0ACC6PJV4_9BACL</name>
<reference evidence="1" key="1">
    <citation type="submission" date="2024-03" db="EMBL/GenBank/DDBJ databases">
        <title>Whole genome sequecning of epiphytes from Marcgravia umbellata leaves.</title>
        <authorList>
            <person name="Kumar G."/>
            <person name="Savka M.A."/>
        </authorList>
    </citation>
    <scope>NUCLEOTIDE SEQUENCE</scope>
    <source>
        <strain evidence="1">RIT_BL5</strain>
    </source>
</reference>
<sequence>MSEHQGNSGQEEMNNGPRRDGDQGFQDKEQGFREEEQGFNEGLMRTFFHATALLHRYHHHIRRDRERGGNPHRGQGRVLALLKLKPEITQKELTFLLNMRNQSLGELLVKLERSGYIERTPSETDRRVMNVKLTEAGAEAAEQAEQNQQDDGKLFESFTEEEREQFGGYLNRLIAELEKQMENEGFAGRDPREFWGREGGPRPPFGPGGRGGFGPGGGRFRFGGMKGGRHGYGPGNFRGFDFPDSRQSGPDRNSEQERD</sequence>
<evidence type="ECO:0000313" key="1">
    <source>
        <dbReference type="EMBL" id="MEJ8307264.1"/>
    </source>
</evidence>
<organism evidence="1 2">
    <name type="scientific">Saccharibacillus sacchari</name>
    <dbReference type="NCBI Taxonomy" id="456493"/>
    <lineage>
        <taxon>Bacteria</taxon>
        <taxon>Bacillati</taxon>
        <taxon>Bacillota</taxon>
        <taxon>Bacilli</taxon>
        <taxon>Bacillales</taxon>
        <taxon>Paenibacillaceae</taxon>
        <taxon>Saccharibacillus</taxon>
    </lineage>
</organism>
<accession>A0ACC6PJV4</accession>
<evidence type="ECO:0000313" key="2">
    <source>
        <dbReference type="Proteomes" id="UP001380953"/>
    </source>
</evidence>
<dbReference type="Proteomes" id="UP001380953">
    <property type="component" value="Unassembled WGS sequence"/>
</dbReference>
<proteinExistence type="predicted"/>